<dbReference type="Pfam" id="PF04430">
    <property type="entry name" value="DUF498"/>
    <property type="match status" value="1"/>
</dbReference>
<sequence length="123" mass="13822">MKLSEEKGDGSFRIRGYDAGRIVVNETGYEHSLVLAPEHLDTDWPPQRFDDLRREHLDVVLELDPEVILLGTGGHQRFPGRDLMLCVLERGIGFEVMDTAAACRTYNILMAEGRRVAAALLID</sequence>
<reference evidence="1" key="1">
    <citation type="submission" date="2019-06" db="EMBL/GenBank/DDBJ databases">
        <authorList>
            <person name="Murdoch R.W."/>
            <person name="Fathepure B."/>
        </authorList>
    </citation>
    <scope>NUCLEOTIDE SEQUENCE</scope>
</reference>
<dbReference type="InterPro" id="IPR007523">
    <property type="entry name" value="NDUFAF3/AAMDC"/>
</dbReference>
<evidence type="ECO:0008006" key="2">
    <source>
        <dbReference type="Google" id="ProtNLM"/>
    </source>
</evidence>
<protein>
    <recommendedName>
        <fullName evidence="2">Xcc1710-like domain-containing protein</fullName>
    </recommendedName>
</protein>
<accession>A0A5B8R9R5</accession>
<dbReference type="SUPFAM" id="SSF64076">
    <property type="entry name" value="MTH938-like"/>
    <property type="match status" value="1"/>
</dbReference>
<gene>
    <name evidence="1" type="ORF">KBTEX_01071</name>
</gene>
<dbReference type="CDD" id="cd05560">
    <property type="entry name" value="Xcc1710_like"/>
    <property type="match status" value="1"/>
</dbReference>
<dbReference type="PANTHER" id="PTHR21192">
    <property type="entry name" value="NUCLEAR PROTEIN E3-3"/>
    <property type="match status" value="1"/>
</dbReference>
<evidence type="ECO:0000313" key="1">
    <source>
        <dbReference type="EMBL" id="QEA04763.1"/>
    </source>
</evidence>
<dbReference type="AlphaFoldDB" id="A0A5B8R9R5"/>
<dbReference type="PANTHER" id="PTHR21192:SF2">
    <property type="entry name" value="NADH DEHYDROGENASE [UBIQUINONE] 1 ALPHA SUBCOMPLEX ASSEMBLY FACTOR 3"/>
    <property type="match status" value="1"/>
</dbReference>
<name>A0A5B8R9R5_9ZZZZ</name>
<proteinExistence type="predicted"/>
<organism evidence="1">
    <name type="scientific">uncultured organism</name>
    <dbReference type="NCBI Taxonomy" id="155900"/>
    <lineage>
        <taxon>unclassified sequences</taxon>
        <taxon>environmental samples</taxon>
    </lineage>
</organism>
<dbReference type="InterPro" id="IPR036748">
    <property type="entry name" value="MTH938-like_sf"/>
</dbReference>
<dbReference type="EMBL" id="MN079088">
    <property type="protein sequence ID" value="QEA04763.1"/>
    <property type="molecule type" value="Genomic_DNA"/>
</dbReference>
<dbReference type="Gene3D" id="3.40.1230.10">
    <property type="entry name" value="MTH938-like"/>
    <property type="match status" value="1"/>
</dbReference>